<keyword evidence="4 14" id="KW-0812">Transmembrane</keyword>
<dbReference type="InterPro" id="IPR052076">
    <property type="entry name" value="TRP_cation_channel"/>
</dbReference>
<dbReference type="Pfam" id="PF00520">
    <property type="entry name" value="Ion_trans"/>
    <property type="match status" value="1"/>
</dbReference>
<accession>A0AAN9TEC9</accession>
<evidence type="ECO:0000256" key="11">
    <source>
        <dbReference type="ARBA" id="ARBA00023303"/>
    </source>
</evidence>
<dbReference type="PANTHER" id="PTHR47143">
    <property type="entry name" value="TRANSIENT RECEPTOR POTENTIAL CATION CHANNEL PROTEIN PAINLESS"/>
    <property type="match status" value="1"/>
</dbReference>
<dbReference type="PRINTS" id="PR01415">
    <property type="entry name" value="ANKYRIN"/>
</dbReference>
<keyword evidence="2" id="KW-0813">Transport</keyword>
<dbReference type="EMBL" id="JBBCAQ010000032">
    <property type="protein sequence ID" value="KAK7583751.1"/>
    <property type="molecule type" value="Genomic_DNA"/>
</dbReference>
<comment type="subcellular location">
    <subcellularLocation>
        <location evidence="1">Membrane</location>
        <topology evidence="1">Multi-pass membrane protein</topology>
    </subcellularLocation>
</comment>
<evidence type="ECO:0000259" key="15">
    <source>
        <dbReference type="Pfam" id="PF00520"/>
    </source>
</evidence>
<dbReference type="Proteomes" id="UP001367676">
    <property type="component" value="Unassembled WGS sequence"/>
</dbReference>
<feature type="transmembrane region" description="Helical" evidence="14">
    <location>
        <begin position="816"/>
        <end position="834"/>
    </location>
</feature>
<evidence type="ECO:0000256" key="8">
    <source>
        <dbReference type="ARBA" id="ARBA00023065"/>
    </source>
</evidence>
<evidence type="ECO:0000256" key="14">
    <source>
        <dbReference type="SAM" id="Phobius"/>
    </source>
</evidence>
<reference evidence="16 17" key="1">
    <citation type="submission" date="2024-03" db="EMBL/GenBank/DDBJ databases">
        <title>Adaptation during the transition from Ophiocordyceps entomopathogen to insect associate is accompanied by gene loss and intensified selection.</title>
        <authorList>
            <person name="Ward C.M."/>
            <person name="Onetto C.A."/>
            <person name="Borneman A.R."/>
        </authorList>
    </citation>
    <scope>NUCLEOTIDE SEQUENCE [LARGE SCALE GENOMIC DNA]</scope>
    <source>
        <strain evidence="16">AWRI1</strain>
        <tissue evidence="16">Single Adult Female</tissue>
    </source>
</reference>
<feature type="repeat" description="ANK" evidence="12">
    <location>
        <begin position="576"/>
        <end position="608"/>
    </location>
</feature>
<feature type="transmembrane region" description="Helical" evidence="14">
    <location>
        <begin position="993"/>
        <end position="1017"/>
    </location>
</feature>
<evidence type="ECO:0000256" key="10">
    <source>
        <dbReference type="ARBA" id="ARBA00023180"/>
    </source>
</evidence>
<comment type="caution">
    <text evidence="16">The sequence shown here is derived from an EMBL/GenBank/DDBJ whole genome shotgun (WGS) entry which is preliminary data.</text>
</comment>
<keyword evidence="8" id="KW-0406">Ion transport</keyword>
<name>A0AAN9TEC9_9HEMI</name>
<feature type="transmembrane region" description="Helical" evidence="14">
    <location>
        <begin position="965"/>
        <end position="986"/>
    </location>
</feature>
<dbReference type="GO" id="GO:0005216">
    <property type="term" value="F:monoatomic ion channel activity"/>
    <property type="evidence" value="ECO:0007669"/>
    <property type="project" value="InterPro"/>
</dbReference>
<keyword evidence="3" id="KW-0716">Sensory transduction</keyword>
<evidence type="ECO:0000256" key="2">
    <source>
        <dbReference type="ARBA" id="ARBA00022448"/>
    </source>
</evidence>
<feature type="transmembrane region" description="Helical" evidence="14">
    <location>
        <begin position="864"/>
        <end position="881"/>
    </location>
</feature>
<dbReference type="PROSITE" id="PS50297">
    <property type="entry name" value="ANK_REP_REGION"/>
    <property type="match status" value="9"/>
</dbReference>
<evidence type="ECO:0000313" key="16">
    <source>
        <dbReference type="EMBL" id="KAK7583751.1"/>
    </source>
</evidence>
<organism evidence="16 17">
    <name type="scientific">Parthenolecanium corni</name>
    <dbReference type="NCBI Taxonomy" id="536013"/>
    <lineage>
        <taxon>Eukaryota</taxon>
        <taxon>Metazoa</taxon>
        <taxon>Ecdysozoa</taxon>
        <taxon>Arthropoda</taxon>
        <taxon>Hexapoda</taxon>
        <taxon>Insecta</taxon>
        <taxon>Pterygota</taxon>
        <taxon>Neoptera</taxon>
        <taxon>Paraneoptera</taxon>
        <taxon>Hemiptera</taxon>
        <taxon>Sternorrhyncha</taxon>
        <taxon>Coccoidea</taxon>
        <taxon>Coccidae</taxon>
        <taxon>Parthenolecanium</taxon>
    </lineage>
</organism>
<evidence type="ECO:0000256" key="13">
    <source>
        <dbReference type="SAM" id="Coils"/>
    </source>
</evidence>
<keyword evidence="10" id="KW-0325">Glycoprotein</keyword>
<gene>
    <name evidence="16" type="ORF">V9T40_004714</name>
</gene>
<proteinExistence type="predicted"/>
<protein>
    <recommendedName>
        <fullName evidence="15">Ion transport domain-containing protein</fullName>
    </recommendedName>
</protein>
<evidence type="ECO:0000256" key="9">
    <source>
        <dbReference type="ARBA" id="ARBA00023136"/>
    </source>
</evidence>
<evidence type="ECO:0000256" key="12">
    <source>
        <dbReference type="PROSITE-ProRule" id="PRU00023"/>
    </source>
</evidence>
<dbReference type="InterPro" id="IPR005821">
    <property type="entry name" value="Ion_trans_dom"/>
</dbReference>
<feature type="transmembrane region" description="Helical" evidence="14">
    <location>
        <begin position="1037"/>
        <end position="1064"/>
    </location>
</feature>
<feature type="repeat" description="ANK" evidence="12">
    <location>
        <begin position="400"/>
        <end position="432"/>
    </location>
</feature>
<feature type="coiled-coil region" evidence="13">
    <location>
        <begin position="1137"/>
        <end position="1164"/>
    </location>
</feature>
<feature type="domain" description="Ion transport" evidence="15">
    <location>
        <begin position="820"/>
        <end position="1073"/>
    </location>
</feature>
<feature type="repeat" description="ANK" evidence="12">
    <location>
        <begin position="433"/>
        <end position="465"/>
    </location>
</feature>
<feature type="repeat" description="ANK" evidence="12">
    <location>
        <begin position="153"/>
        <end position="185"/>
    </location>
</feature>
<sequence length="1226" mass="138505">MNVHYEIYKTSQSIFFTSDSDAYPVKMYSEPQCPISKPWYSYLKTLMLPSSYTSRLSNSEKTMVDSDPSIQKKHLWTNGIRKELLSQKNLAVDEKEKFSLTLIDWHGGVLDGEVCLLKDSPYRILRAAESGNLEDFNRLYLADTTRLSVKDSKGRAPVHQAAARNRVVILQFIKNHGGDLNCQDATGNTPLHIAVENDAMDAIEFLLQNDVDTTIQNFKKQAVLHLATEQNRTDVLKIMARYSGKFNPHQGGEHGRTALHLAAIYDFAECANILITLFGAKTRQPCNNGYYPIHEAAKNASSNVMEVFLQWGESCGNTREQMISFFDAEGNVPLHSAIHSGDFKAIELCLKSGAKISTQQHDMSTPVHLACSQGAIEIVKLMFSLQPEEKNQCLISCDVQKMTPLHCAAMFNRWEIVKYLIEEGADINALDKENRSPLLLAASRSGWQTVKTLVQLGANIHLKDSNQRNILHLIITRGGNIEEFADCVCRAQSIENFQRLLDEKNNQGCTPLHCACEGGFIKSLESLLKYGACINMRNNNKETPLHLAAWFGRINILKKLLDSEKGSFIINEANGEGLTPLHIASKRGHTKMVQLLLDRGALLHRDHNGRNPLHLAAMAGYMKTVKLLHSVHSHLLDQVDKDKNTALHLATMENKPSAISLLLSMNCKLLSNAQDLSAIDYAVYYKFPEAALAMVIHETRGEEVMSLKSDKHPCVTLALIASMPKVFEAVQDKCISKANCKKDSKLFYIRYNFTCLQCPTELNDNSNGALPKPEPLSALNAMVEHGRVELLAHPLSQKYLEMKWNAYGKYFHLSHLLLYSIFLIFVTFFSLNLMTDDDPSFNNITSVSDEITLKKIAAAQQTPAMIISALVILIYIALNTVRELIQLYQQTWAYLLDPTNIVYLGLYISATILVAPAFSGCFFELQIACASITIFLSWFSLLLNLQRFDHVGIYVVMFLEILQTLIKVLIVFFILIVAFGLAFYILLLRGNHLAFSTVPMSVMRTFAMMLGEIDFLGTYVNPYFRVEGDTKSIPFPFPVFCILGIFMILMPILLMNLLIGLAVGDIESVKKNAKLKRLAMQVLMHSELERKLPKMLLEKIDKKELMEYPNERKSKIGFLDFLFRIWFYHAFSEEGIEHVLERKEEAEESELQELKSRLKKVSCTLDKQSILLKLITEKMGIKAECDEIDEGVSSDENVGSIQDKTRQFRLRYKLKSVHSMNKSFSK</sequence>
<keyword evidence="7 12" id="KW-0040">ANK repeat</keyword>
<keyword evidence="13" id="KW-0175">Coiled coil</keyword>
<evidence type="ECO:0000256" key="5">
    <source>
        <dbReference type="ARBA" id="ARBA00022737"/>
    </source>
</evidence>
<evidence type="ECO:0000256" key="1">
    <source>
        <dbReference type="ARBA" id="ARBA00004141"/>
    </source>
</evidence>
<evidence type="ECO:0000256" key="4">
    <source>
        <dbReference type="ARBA" id="ARBA00022692"/>
    </source>
</evidence>
<feature type="repeat" description="ANK" evidence="12">
    <location>
        <begin position="507"/>
        <end position="539"/>
    </location>
</feature>
<feature type="repeat" description="ANK" evidence="12">
    <location>
        <begin position="540"/>
        <end position="562"/>
    </location>
</feature>
<feature type="repeat" description="ANK" evidence="12">
    <location>
        <begin position="186"/>
        <end position="218"/>
    </location>
</feature>
<dbReference type="GO" id="GO:0034703">
    <property type="term" value="C:cation channel complex"/>
    <property type="evidence" value="ECO:0007669"/>
    <property type="project" value="UniProtKB-ARBA"/>
</dbReference>
<dbReference type="PANTHER" id="PTHR47143:SF1">
    <property type="entry name" value="ION_TRANS DOMAIN-CONTAINING PROTEIN"/>
    <property type="match status" value="1"/>
</dbReference>
<feature type="repeat" description="ANK" evidence="12">
    <location>
        <begin position="329"/>
        <end position="361"/>
    </location>
</feature>
<dbReference type="SMART" id="SM00248">
    <property type="entry name" value="ANK"/>
    <property type="match status" value="14"/>
</dbReference>
<dbReference type="InterPro" id="IPR002110">
    <property type="entry name" value="Ankyrin_rpt"/>
</dbReference>
<dbReference type="InterPro" id="IPR036770">
    <property type="entry name" value="Ankyrin_rpt-contain_sf"/>
</dbReference>
<dbReference type="SUPFAM" id="SSF48403">
    <property type="entry name" value="Ankyrin repeat"/>
    <property type="match status" value="2"/>
</dbReference>
<keyword evidence="17" id="KW-1185">Reference proteome</keyword>
<keyword evidence="9 14" id="KW-0472">Membrane</keyword>
<keyword evidence="11" id="KW-0407">Ion channel</keyword>
<dbReference type="Pfam" id="PF00023">
    <property type="entry name" value="Ank"/>
    <property type="match status" value="1"/>
</dbReference>
<evidence type="ECO:0000256" key="7">
    <source>
        <dbReference type="ARBA" id="ARBA00023043"/>
    </source>
</evidence>
<dbReference type="Pfam" id="PF12796">
    <property type="entry name" value="Ank_2"/>
    <property type="match status" value="4"/>
</dbReference>
<dbReference type="Gene3D" id="1.25.40.20">
    <property type="entry name" value="Ankyrin repeat-containing domain"/>
    <property type="match status" value="4"/>
</dbReference>
<feature type="transmembrane region" description="Helical" evidence="14">
    <location>
        <begin position="901"/>
        <end position="918"/>
    </location>
</feature>
<feature type="repeat" description="ANK" evidence="12">
    <location>
        <begin position="608"/>
        <end position="628"/>
    </location>
</feature>
<keyword evidence="5" id="KW-0677">Repeat</keyword>
<dbReference type="PROSITE" id="PS50088">
    <property type="entry name" value="ANK_REPEAT"/>
    <property type="match status" value="9"/>
</dbReference>
<evidence type="ECO:0000256" key="6">
    <source>
        <dbReference type="ARBA" id="ARBA00022989"/>
    </source>
</evidence>
<keyword evidence="6 14" id="KW-1133">Transmembrane helix</keyword>
<dbReference type="AlphaFoldDB" id="A0AAN9TEC9"/>
<evidence type="ECO:0000256" key="3">
    <source>
        <dbReference type="ARBA" id="ARBA00022606"/>
    </source>
</evidence>
<evidence type="ECO:0000313" key="17">
    <source>
        <dbReference type="Proteomes" id="UP001367676"/>
    </source>
</evidence>